<proteinExistence type="predicted"/>
<sequence>MFKNYHSINSASSTRGYGNVRSNSPYIDYKKGDVFEFRSFHNCWNSAGVKVFNDSLYISRNL</sequence>
<reference evidence="2 3" key="1">
    <citation type="journal article" date="2016" name="Appl. Environ. Microbiol.">
        <title>Function and Phylogeny of Bacterial Butyryl Coenzyme A:Acetate Transferases and Their Diversity in the Proximal Colon of Swine.</title>
        <authorList>
            <person name="Trachsel J."/>
            <person name="Bayles D.O."/>
            <person name="Looft T."/>
            <person name="Levine U.Y."/>
            <person name="Allen H.K."/>
        </authorList>
    </citation>
    <scope>NUCLEOTIDE SEQUENCE [LARGE SCALE GENOMIC DNA]</scope>
    <source>
        <strain evidence="2 3">35-6-1</strain>
    </source>
</reference>
<accession>A0A1U7LZS3</accession>
<evidence type="ECO:0000256" key="1">
    <source>
        <dbReference type="SAM" id="MobiDB-lite"/>
    </source>
</evidence>
<evidence type="ECO:0000313" key="2">
    <source>
        <dbReference type="EMBL" id="OLR64915.1"/>
    </source>
</evidence>
<name>A0A1U7LZS3_9FIRM</name>
<dbReference type="EMBL" id="MJIH01000001">
    <property type="protein sequence ID" value="OLR64915.1"/>
    <property type="molecule type" value="Genomic_DNA"/>
</dbReference>
<protein>
    <submittedName>
        <fullName evidence="2">Uncharacterized protein</fullName>
    </submittedName>
</protein>
<evidence type="ECO:0000313" key="3">
    <source>
        <dbReference type="Proteomes" id="UP000187166"/>
    </source>
</evidence>
<dbReference type="Proteomes" id="UP000187166">
    <property type="component" value="Unassembled WGS sequence"/>
</dbReference>
<feature type="region of interest" description="Disordered" evidence="1">
    <location>
        <begin position="1"/>
        <end position="23"/>
    </location>
</feature>
<comment type="caution">
    <text evidence="2">The sequence shown here is derived from an EMBL/GenBank/DDBJ whole genome shotgun (WGS) entry which is preliminary data.</text>
</comment>
<dbReference type="STRING" id="1465756.BIV18_04985"/>
<organism evidence="2 3">
    <name type="scientific">Peptoniphilus porci</name>
    <dbReference type="NCBI Taxonomy" id="2652280"/>
    <lineage>
        <taxon>Bacteria</taxon>
        <taxon>Bacillati</taxon>
        <taxon>Bacillota</taxon>
        <taxon>Tissierellia</taxon>
        <taxon>Tissierellales</taxon>
        <taxon>Peptoniphilaceae</taxon>
        <taxon>Peptoniphilus</taxon>
    </lineage>
</organism>
<keyword evidence="3" id="KW-1185">Reference proteome</keyword>
<gene>
    <name evidence="2" type="ORF">BIV18_04985</name>
</gene>
<dbReference type="AlphaFoldDB" id="A0A1U7LZS3"/>